<evidence type="ECO:0000313" key="3">
    <source>
        <dbReference type="Proteomes" id="UP000001194"/>
    </source>
</evidence>
<proteinExistence type="predicted"/>
<accession>B0CTF6</accession>
<evidence type="ECO:0000256" key="1">
    <source>
        <dbReference type="SAM" id="MobiDB-lite"/>
    </source>
</evidence>
<feature type="compositionally biased region" description="Polar residues" evidence="1">
    <location>
        <begin position="238"/>
        <end position="247"/>
    </location>
</feature>
<dbReference type="KEGG" id="lbc:LACBIDRAFT_321582"/>
<reference evidence="2 3" key="1">
    <citation type="journal article" date="2008" name="Nature">
        <title>The genome of Laccaria bicolor provides insights into mycorrhizal symbiosis.</title>
        <authorList>
            <person name="Martin F."/>
            <person name="Aerts A."/>
            <person name="Ahren D."/>
            <person name="Brun A."/>
            <person name="Danchin E.G.J."/>
            <person name="Duchaussoy F."/>
            <person name="Gibon J."/>
            <person name="Kohler A."/>
            <person name="Lindquist E."/>
            <person name="Pereda V."/>
            <person name="Salamov A."/>
            <person name="Shapiro H.J."/>
            <person name="Wuyts J."/>
            <person name="Blaudez D."/>
            <person name="Buee M."/>
            <person name="Brokstein P."/>
            <person name="Canbaeck B."/>
            <person name="Cohen D."/>
            <person name="Courty P.E."/>
            <person name="Coutinho P.M."/>
            <person name="Delaruelle C."/>
            <person name="Detter J.C."/>
            <person name="Deveau A."/>
            <person name="DiFazio S."/>
            <person name="Duplessis S."/>
            <person name="Fraissinet-Tachet L."/>
            <person name="Lucic E."/>
            <person name="Frey-Klett P."/>
            <person name="Fourrey C."/>
            <person name="Feussner I."/>
            <person name="Gay G."/>
            <person name="Grimwood J."/>
            <person name="Hoegger P.J."/>
            <person name="Jain P."/>
            <person name="Kilaru S."/>
            <person name="Labbe J."/>
            <person name="Lin Y.C."/>
            <person name="Legue V."/>
            <person name="Le Tacon F."/>
            <person name="Marmeisse R."/>
            <person name="Melayah D."/>
            <person name="Montanini B."/>
            <person name="Muratet M."/>
            <person name="Nehls U."/>
            <person name="Niculita-Hirzel H."/>
            <person name="Oudot-Le Secq M.P."/>
            <person name="Peter M."/>
            <person name="Quesneville H."/>
            <person name="Rajashekar B."/>
            <person name="Reich M."/>
            <person name="Rouhier N."/>
            <person name="Schmutz J."/>
            <person name="Yin T."/>
            <person name="Chalot M."/>
            <person name="Henrissat B."/>
            <person name="Kuees U."/>
            <person name="Lucas S."/>
            <person name="Van de Peer Y."/>
            <person name="Podila G.K."/>
            <person name="Polle A."/>
            <person name="Pukkila P.J."/>
            <person name="Richardson P.M."/>
            <person name="Rouze P."/>
            <person name="Sanders I.R."/>
            <person name="Stajich J.E."/>
            <person name="Tunlid A."/>
            <person name="Tuskan G."/>
            <person name="Grigoriev I.V."/>
        </authorList>
    </citation>
    <scope>NUCLEOTIDE SEQUENCE [LARGE SCALE GENOMIC DNA]</scope>
    <source>
        <strain evidence="3">S238N-H82 / ATCC MYA-4686</strain>
    </source>
</reference>
<dbReference type="EMBL" id="DS547092">
    <property type="protein sequence ID" value="EDR13911.1"/>
    <property type="molecule type" value="Genomic_DNA"/>
</dbReference>
<dbReference type="HOGENOM" id="CLU_930868_0_0_1"/>
<dbReference type="RefSeq" id="XP_001874470.1">
    <property type="nucleotide sequence ID" value="XM_001874435.1"/>
</dbReference>
<gene>
    <name evidence="2" type="ORF">LACBIDRAFT_321582</name>
</gene>
<feature type="compositionally biased region" description="Pro residues" evidence="1">
    <location>
        <begin position="111"/>
        <end position="122"/>
    </location>
</feature>
<name>B0CTF6_LACBS</name>
<dbReference type="AlphaFoldDB" id="B0CTF6"/>
<dbReference type="InParanoid" id="B0CTF6"/>
<sequence length="299" mass="33681">MHHHQMFDLACQWSIWACHIEHQQSIWRLPVASFRKSFKTVQRPVLIGCNRLNGHSNNSRDINGLYWYNKLYAKKPVWIGLNWLHRPQKTGPRWFSSVPSISGPIISQPAHPKPAQWPPSPHPTTTTSNTSGAEHRSSLVVKVKSPKGRAGYREVHEAQSSSWPLANIYANLFKLIPGKSMALPSPHLALTSDDHRCHHASLTTTTTDGHATMTDEHEATTTTTDDPSHDHGQRRTATDTNLPPTMTTMHYNVNGLPQCEDEMMDNGAHDQTTTTTLDQHNTTTLPRLEQVTMTQHVPR</sequence>
<feature type="region of interest" description="Disordered" evidence="1">
    <location>
        <begin position="206"/>
        <end position="247"/>
    </location>
</feature>
<feature type="region of interest" description="Disordered" evidence="1">
    <location>
        <begin position="107"/>
        <end position="140"/>
    </location>
</feature>
<organism evidence="3">
    <name type="scientific">Laccaria bicolor (strain S238N-H82 / ATCC MYA-4686)</name>
    <name type="common">Bicoloured deceiver</name>
    <name type="synonym">Laccaria laccata var. bicolor</name>
    <dbReference type="NCBI Taxonomy" id="486041"/>
    <lineage>
        <taxon>Eukaryota</taxon>
        <taxon>Fungi</taxon>
        <taxon>Dikarya</taxon>
        <taxon>Basidiomycota</taxon>
        <taxon>Agaricomycotina</taxon>
        <taxon>Agaricomycetes</taxon>
        <taxon>Agaricomycetidae</taxon>
        <taxon>Agaricales</taxon>
        <taxon>Agaricineae</taxon>
        <taxon>Hydnangiaceae</taxon>
        <taxon>Laccaria</taxon>
    </lineage>
</organism>
<dbReference type="GeneID" id="6070912"/>
<feature type="compositionally biased region" description="Basic and acidic residues" evidence="1">
    <location>
        <begin position="226"/>
        <end position="237"/>
    </location>
</feature>
<evidence type="ECO:0000313" key="2">
    <source>
        <dbReference type="EMBL" id="EDR13911.1"/>
    </source>
</evidence>
<protein>
    <submittedName>
        <fullName evidence="2">Predicted protein</fullName>
    </submittedName>
</protein>
<keyword evidence="3" id="KW-1185">Reference proteome</keyword>
<dbReference type="Proteomes" id="UP000001194">
    <property type="component" value="Unassembled WGS sequence"/>
</dbReference>